<evidence type="ECO:0000256" key="1">
    <source>
        <dbReference type="SAM" id="Coils"/>
    </source>
</evidence>
<keyword evidence="1" id="KW-0175">Coiled coil</keyword>
<sequence>YDDHDRRIQYVSIKEAEKLEAEIKELERNLFGILAIIHRDGGHHTRRFGRNTSVSDAIQAWTARQTEIEELKDCPKKQEVYSKWMEEYISYLKEQHTQRSAVSKEKIRQLEAKVEGTAEGYRELKSDLQLEQCRTTGAFRCVDNLKEENKKLRIANVLFIKDADELQKKNDKLQKYADELAAGLPDGMLPKDVELLRADNAYLAYDAIEVKEELDVVRGIELRTRNERDYIKGENARINMEVKMLKSNLDAARGFSGATEAKKLREENTQLRGKDKELKDAGVRFRQIMDSQANVIARCWEDIRQLKEKKCILNLALINIRYVLKKDFLPSATAERIIERINYSLKD</sequence>
<dbReference type="AlphaFoldDB" id="A0A0F8YIL6"/>
<organism evidence="2">
    <name type="scientific">marine sediment metagenome</name>
    <dbReference type="NCBI Taxonomy" id="412755"/>
    <lineage>
        <taxon>unclassified sequences</taxon>
        <taxon>metagenomes</taxon>
        <taxon>ecological metagenomes</taxon>
    </lineage>
</organism>
<feature type="coiled-coil region" evidence="1">
    <location>
        <begin position="93"/>
        <end position="127"/>
    </location>
</feature>
<dbReference type="EMBL" id="LAZR01053213">
    <property type="protein sequence ID" value="KKK81238.1"/>
    <property type="molecule type" value="Genomic_DNA"/>
</dbReference>
<proteinExistence type="predicted"/>
<reference evidence="2" key="1">
    <citation type="journal article" date="2015" name="Nature">
        <title>Complex archaea that bridge the gap between prokaryotes and eukaryotes.</title>
        <authorList>
            <person name="Spang A."/>
            <person name="Saw J.H."/>
            <person name="Jorgensen S.L."/>
            <person name="Zaremba-Niedzwiedzka K."/>
            <person name="Martijn J."/>
            <person name="Lind A.E."/>
            <person name="van Eijk R."/>
            <person name="Schleper C."/>
            <person name="Guy L."/>
            <person name="Ettema T.J."/>
        </authorList>
    </citation>
    <scope>NUCLEOTIDE SEQUENCE</scope>
</reference>
<protein>
    <submittedName>
        <fullName evidence="2">Uncharacterized protein</fullName>
    </submittedName>
</protein>
<feature type="coiled-coil region" evidence="1">
    <location>
        <begin position="9"/>
        <end position="36"/>
    </location>
</feature>
<accession>A0A0F8YIL6</accession>
<feature type="non-terminal residue" evidence="2">
    <location>
        <position position="1"/>
    </location>
</feature>
<evidence type="ECO:0000313" key="2">
    <source>
        <dbReference type="EMBL" id="KKK81238.1"/>
    </source>
</evidence>
<comment type="caution">
    <text evidence="2">The sequence shown here is derived from an EMBL/GenBank/DDBJ whole genome shotgun (WGS) entry which is preliminary data.</text>
</comment>
<gene>
    <name evidence="2" type="ORF">LCGC14_2815480</name>
</gene>
<name>A0A0F8YIL6_9ZZZZ</name>